<dbReference type="InterPro" id="IPR016181">
    <property type="entry name" value="Acyl_CoA_acyltransferase"/>
</dbReference>
<dbReference type="PANTHER" id="PTHR42791">
    <property type="entry name" value="GNAT FAMILY ACETYLTRANSFERASE"/>
    <property type="match status" value="1"/>
</dbReference>
<dbReference type="EMBL" id="DF967972">
    <property type="protein sequence ID" value="GAP12790.1"/>
    <property type="molecule type" value="Genomic_DNA"/>
</dbReference>
<dbReference type="GO" id="GO:0016747">
    <property type="term" value="F:acyltransferase activity, transferring groups other than amino-acyl groups"/>
    <property type="evidence" value="ECO:0007669"/>
    <property type="project" value="InterPro"/>
</dbReference>
<evidence type="ECO:0000313" key="3">
    <source>
        <dbReference type="Proteomes" id="UP000055060"/>
    </source>
</evidence>
<dbReference type="SUPFAM" id="SSF55729">
    <property type="entry name" value="Acyl-CoA N-acyltransferases (Nat)"/>
    <property type="match status" value="1"/>
</dbReference>
<dbReference type="Proteomes" id="UP000055060">
    <property type="component" value="Unassembled WGS sequence"/>
</dbReference>
<dbReference type="CDD" id="cd04301">
    <property type="entry name" value="NAT_SF"/>
    <property type="match status" value="1"/>
</dbReference>
<evidence type="ECO:0000313" key="2">
    <source>
        <dbReference type="EMBL" id="GAP12790.1"/>
    </source>
</evidence>
<dbReference type="Pfam" id="PF00583">
    <property type="entry name" value="Acetyltransf_1"/>
    <property type="match status" value="1"/>
</dbReference>
<dbReference type="InterPro" id="IPR052523">
    <property type="entry name" value="Trichothecene_AcTrans"/>
</dbReference>
<dbReference type="Gene3D" id="3.40.630.30">
    <property type="match status" value="1"/>
</dbReference>
<dbReference type="STRING" id="360412.LARV_00526"/>
<reference evidence="2" key="1">
    <citation type="submission" date="2015-07" db="EMBL/GenBank/DDBJ databases">
        <title>Draft Genome Sequences of Anaerolinea thermolimosa IMO-1, Bellilinea caldifistulae GOMI-1, Leptolinea tardivitalis YMTK-2, Levilinea saccharolytica KIBI-1,Longilinea arvoryzae KOME-1, Previously Described as Members of the Anaerolineaceae (Chloroflexi).</title>
        <authorList>
            <person name="Sekiguchi Y."/>
            <person name="Ohashi A."/>
            <person name="Matsuura N."/>
            <person name="Tourlousse M.D."/>
        </authorList>
    </citation>
    <scope>NUCLEOTIDE SEQUENCE [LARGE SCALE GENOMIC DNA]</scope>
    <source>
        <strain evidence="2">KOME-1</strain>
    </source>
</reference>
<sequence>MEIIKLDPRQKKRATEVVTAAFFDYPMFTFYFPDPKKRIRLLPWYLGNVLNCALRYGEVYTTPEISGVIFTLPPGHTKISQSEYIQNGFLLTPLLLGFRDYVRSQECEKFVADTHEKIMGDRPHYYLWGLTVDPSQKRKGVGTALLKPVIEKADVEKKPIYLETHDEKNVAYYQRMGFSLVHTTRFPKFDLAIWCMVREPD</sequence>
<dbReference type="PANTHER" id="PTHR42791:SF1">
    <property type="entry name" value="N-ACETYLTRANSFERASE DOMAIN-CONTAINING PROTEIN"/>
    <property type="match status" value="1"/>
</dbReference>
<dbReference type="AlphaFoldDB" id="A0A0S7BEG2"/>
<dbReference type="PROSITE" id="PS51186">
    <property type="entry name" value="GNAT"/>
    <property type="match status" value="1"/>
</dbReference>
<organism evidence="2">
    <name type="scientific">Longilinea arvoryzae</name>
    <dbReference type="NCBI Taxonomy" id="360412"/>
    <lineage>
        <taxon>Bacteria</taxon>
        <taxon>Bacillati</taxon>
        <taxon>Chloroflexota</taxon>
        <taxon>Anaerolineae</taxon>
        <taxon>Anaerolineales</taxon>
        <taxon>Anaerolineaceae</taxon>
        <taxon>Longilinea</taxon>
    </lineage>
</organism>
<dbReference type="InterPro" id="IPR000182">
    <property type="entry name" value="GNAT_dom"/>
</dbReference>
<protein>
    <submittedName>
        <fullName evidence="2">N-acetylglutamate synthase</fullName>
    </submittedName>
</protein>
<feature type="domain" description="N-acetyltransferase" evidence="1">
    <location>
        <begin position="67"/>
        <end position="200"/>
    </location>
</feature>
<evidence type="ECO:0000259" key="1">
    <source>
        <dbReference type="PROSITE" id="PS51186"/>
    </source>
</evidence>
<gene>
    <name evidence="2" type="ORF">LARV_00526</name>
</gene>
<proteinExistence type="predicted"/>
<name>A0A0S7BEG2_9CHLR</name>
<accession>A0A0S7BEG2</accession>
<keyword evidence="3" id="KW-1185">Reference proteome</keyword>